<feature type="compositionally biased region" description="Acidic residues" evidence="1">
    <location>
        <begin position="2673"/>
        <end position="2682"/>
    </location>
</feature>
<feature type="compositionally biased region" description="Basic and acidic residues" evidence="1">
    <location>
        <begin position="987"/>
        <end position="1000"/>
    </location>
</feature>
<feature type="compositionally biased region" description="Acidic residues" evidence="1">
    <location>
        <begin position="2698"/>
        <end position="2709"/>
    </location>
</feature>
<evidence type="ECO:0000313" key="3">
    <source>
        <dbReference type="Proteomes" id="UP000694680"/>
    </source>
</evidence>
<accession>A0A8C5HVW4</accession>
<feature type="compositionally biased region" description="Polar residues" evidence="1">
    <location>
        <begin position="2425"/>
        <end position="2439"/>
    </location>
</feature>
<feature type="compositionally biased region" description="Low complexity" evidence="1">
    <location>
        <begin position="2453"/>
        <end position="2465"/>
    </location>
</feature>
<organism evidence="2 3">
    <name type="scientific">Gouania willdenowi</name>
    <name type="common">Blunt-snouted clingfish</name>
    <name type="synonym">Lepadogaster willdenowi</name>
    <dbReference type="NCBI Taxonomy" id="441366"/>
    <lineage>
        <taxon>Eukaryota</taxon>
        <taxon>Metazoa</taxon>
        <taxon>Chordata</taxon>
        <taxon>Craniata</taxon>
        <taxon>Vertebrata</taxon>
        <taxon>Euteleostomi</taxon>
        <taxon>Actinopterygii</taxon>
        <taxon>Neopterygii</taxon>
        <taxon>Teleostei</taxon>
        <taxon>Neoteleostei</taxon>
        <taxon>Acanthomorphata</taxon>
        <taxon>Ovalentaria</taxon>
        <taxon>Blenniimorphae</taxon>
        <taxon>Blenniiformes</taxon>
        <taxon>Gobiesocoidei</taxon>
        <taxon>Gobiesocidae</taxon>
        <taxon>Gobiesocinae</taxon>
        <taxon>Gouania</taxon>
    </lineage>
</organism>
<feature type="region of interest" description="Disordered" evidence="1">
    <location>
        <begin position="2663"/>
        <end position="2808"/>
    </location>
</feature>
<proteinExistence type="predicted"/>
<feature type="compositionally biased region" description="Basic and acidic residues" evidence="1">
    <location>
        <begin position="2663"/>
        <end position="2672"/>
    </location>
</feature>
<feature type="compositionally biased region" description="Polar residues" evidence="1">
    <location>
        <begin position="1288"/>
        <end position="1300"/>
    </location>
</feature>
<feature type="compositionally biased region" description="Basic and acidic residues" evidence="1">
    <location>
        <begin position="1501"/>
        <end position="1517"/>
    </location>
</feature>
<feature type="compositionally biased region" description="Acidic residues" evidence="1">
    <location>
        <begin position="1338"/>
        <end position="1351"/>
    </location>
</feature>
<feature type="compositionally biased region" description="Basic and acidic residues" evidence="1">
    <location>
        <begin position="1562"/>
        <end position="1574"/>
    </location>
</feature>
<feature type="compositionally biased region" description="Basic and acidic residues" evidence="1">
    <location>
        <begin position="1778"/>
        <end position="1789"/>
    </location>
</feature>
<protein>
    <submittedName>
        <fullName evidence="2">Titin-like</fullName>
    </submittedName>
</protein>
<feature type="compositionally biased region" description="Basic and acidic residues" evidence="1">
    <location>
        <begin position="1011"/>
        <end position="1044"/>
    </location>
</feature>
<feature type="compositionally biased region" description="Basic and acidic residues" evidence="1">
    <location>
        <begin position="1352"/>
        <end position="1370"/>
    </location>
</feature>
<feature type="compositionally biased region" description="Basic and acidic residues" evidence="1">
    <location>
        <begin position="649"/>
        <end position="659"/>
    </location>
</feature>
<feature type="region of interest" description="Disordered" evidence="1">
    <location>
        <begin position="2222"/>
        <end position="2397"/>
    </location>
</feature>
<feature type="compositionally biased region" description="Acidic residues" evidence="1">
    <location>
        <begin position="1316"/>
        <end position="1331"/>
    </location>
</feature>
<dbReference type="OrthoDB" id="8954808at2759"/>
<keyword evidence="3" id="KW-1185">Reference proteome</keyword>
<feature type="compositionally biased region" description="Polar residues" evidence="1">
    <location>
        <begin position="1384"/>
        <end position="1397"/>
    </location>
</feature>
<feature type="compositionally biased region" description="Basic and acidic residues" evidence="1">
    <location>
        <begin position="2768"/>
        <end position="2780"/>
    </location>
</feature>
<feature type="compositionally biased region" description="Basic and acidic residues" evidence="1">
    <location>
        <begin position="2386"/>
        <end position="2396"/>
    </location>
</feature>
<feature type="region of interest" description="Disordered" evidence="1">
    <location>
        <begin position="1587"/>
        <end position="1795"/>
    </location>
</feature>
<feature type="compositionally biased region" description="Basic and acidic residues" evidence="1">
    <location>
        <begin position="2148"/>
        <end position="2191"/>
    </location>
</feature>
<feature type="region of interest" description="Disordered" evidence="1">
    <location>
        <begin position="373"/>
        <end position="393"/>
    </location>
</feature>
<feature type="region of interest" description="Disordered" evidence="1">
    <location>
        <begin position="1288"/>
        <end position="1410"/>
    </location>
</feature>
<feature type="compositionally biased region" description="Basic and acidic residues" evidence="1">
    <location>
        <begin position="844"/>
        <end position="858"/>
    </location>
</feature>
<feature type="region of interest" description="Disordered" evidence="1">
    <location>
        <begin position="2421"/>
        <end position="2555"/>
    </location>
</feature>
<dbReference type="GeneID" id="114469185"/>
<feature type="region of interest" description="Disordered" evidence="1">
    <location>
        <begin position="619"/>
        <end position="745"/>
    </location>
</feature>
<dbReference type="Ensembl" id="ENSGWIT00000054821.1">
    <property type="protein sequence ID" value="ENSGWIP00000050766.1"/>
    <property type="gene ID" value="ENSGWIG00000024625.1"/>
</dbReference>
<feature type="compositionally biased region" description="Basic and acidic residues" evidence="1">
    <location>
        <begin position="2222"/>
        <end position="2235"/>
    </location>
</feature>
<dbReference type="PANTHER" id="PTHR22442:SF3">
    <property type="entry name" value="SOLUBLE LAMIN-ASSOCIATED PROTEIN OF 75 KDA"/>
    <property type="match status" value="1"/>
</dbReference>
<feature type="compositionally biased region" description="Basic residues" evidence="1">
    <location>
        <begin position="2263"/>
        <end position="2272"/>
    </location>
</feature>
<feature type="compositionally biased region" description="Basic residues" evidence="1">
    <location>
        <begin position="1082"/>
        <end position="1092"/>
    </location>
</feature>
<feature type="compositionally biased region" description="Basic and acidic residues" evidence="1">
    <location>
        <begin position="880"/>
        <end position="892"/>
    </location>
</feature>
<sequence>MKFPVDLLAGVSQEELEQSAERYMKNLLHSDPDDPERLTISGSTQAPIDVSSVGVVPLYGFDKQKILALFTASDRFTAVALYLLDRWWPVEDILRTADDTRNGAVEVKTVGERIVLYVLNRIIYRAREMSHDELPFLCHGKQDYAKILWKDGEAVGFYSVKCTGSPRNSFSSMTYQLPVMDSMFVRKSHRGKGFGLQMLEDYVQSFEEDFLGLRCPLTKSMFKVCEKFLGQYPGDTDLLWEVEGIGEPRQRTNIANKIQAMDLSAVSKSLSFSEEMVKSVEAAQRELVMEEITTRLDDVKSTKCTVEIIEEVTVLKVSNGDMPVVGRNQSSGSRRRKAKETSEKVIRVEDIEAETPNEVQVPVQQKADLQNIPKVKPPGVLSTDEMGESLDRSSAEDLVIVDENSATDKDSPDSEEPVVASVLPPEETQVKDDATCLTAFSSNSLITVENVVSESQKTEAECQNEAQTCMSTESHDTITEEMQTAVIDDKEDTIPHSDISHLDSVNVFEDSNATKSQIISEKTTKSREGETFTRRPLRHSTLDGKRALRGRTLQVTLIHTNTSQTQKVSEESVEEFYEVTKELPEDTDEFVETVEAGHGQATTEKSINESYVTNMEKEEEEKLQDEESFTEVTKTVDGREMATASETETNDKEPDKQIKETCQMEPEEEDKEKSEEDISKAESNGEDILVTTNVDETNETVQKNDTAKETINQPAMEAEEEWAGDEVSTIEERTSQNSEPNDSFNESVIPVAEKSHDIEADDSIHKLQNASVTLVDLKSTNQPNVITPDETCSYITEEKLDLTVETEREVSMSVADGQTESKKLVEDLVGQKEMVDATTEMEMSEQKENEMHIRETRVLRSGKKSQRVSSRKSKSALQEETSKVDISSNKEVDLPVLEGDLAQETILPNKTVREISSEEDDIPVVETRARRVSQKLTVTPRSSRRKTVKGEKNSQEEQQASPTRTLRHRKPTVYATPTRKYRRSRRVTNEDKKTGEHVEDNAMNEDSAIELVDKKDDKIDETNLNEDDGKASSEDEQIKLDLGEKVAPTTSEPLEEHAEKPAPEEASANNDGQSLTVTRVLRSGKKTRRGHKTFQNEAEEEEEAKKVKLDEETTEEIEVEVPVTAELAFPPIAKELDTDGFLAPVEDALQEEEIIASAERHTSEEVTPQLSHIQNVTIDLVDLRKNEGVHKPVLVETMTVDTIQDNSDMENKNDEIVEETEAPIIETRVLRSGKKIRLGNKASSWPDEEDRECTLAAEETKIALEECEEENKNLDGSDKDKIETETLVQQVDQTEPTVETDQSEDVNKQSPKEPNTVEEEQCAEEQNEEEMASATEIQVEETEAALEESEEDKEKSEEEITKAELNREDILVTNNVDENNETVQKNYTAKETINQPAIETEEERAGDEVSTIEKITSQTPEPNDSLNESVIPVVEKAHDEETDDSIHKLQEASVILVDLKSTNQLNVITPHKKCSSITEEKLDQTVETEREVSISVADGQTEPKELLEDLVGQKEMGDATTEMEMSEQRESEMHIRKTRVLRSGKKSKRVSSRKSKSALQEETSKVDISGNKEVDLPVLEGDLAQENILPNETVKEISSDEDDIGVVETRARRVSQKLTVTPRSSRSKAVKKGEKNSHEEQQASPTRTLRHRKPTVYATPTRKYRRSHKVTNEDEKIGKHVEDNAMNEDSAIELVDKKDDKIDETNLNEDEQIKLDLGENVAPTTSEDLEEHAEKAAPEEGSSNNDGQSPTVTRVLQSGKKTLRGHKPFQNEVEEEEEAKKVKLDKETTEEIIQIEEPVTAELAFPSSAEELDTDGFSAPVDDAVQEEEIIEGHTSEEVTYQLSHIQNVTIDSVDLRKNERVHKPVPVETMTVDTVQDNSDIENKNDEIIEETEAPTIETRVLRSGKKIRLGNKASSQADEDRECTLAAEETKIALEECEEQNKKMDGSDKDKIETETLVQKVDQTEPTAETDQSEDVNKQSPKEPNTVEGEQCAEEQNEEEMTSAAETQVEETKAALEESEEVEICFEKVEETSEVENNTYKEDQTKPEVQADQKTVENEALLLKETDQDMQNNSTPVKGEETFRKMEEETIIATPDDNEQIEEAAGAATTTDDDEPLLEGKKLRKVRKSTAVTPQRKSRRVCTRLQQEKQEESASGEEKRKHTEEAMEKSEEEKISTEKADETASHEEEFGVAIDQEESVAVVIVTDVKMAEEEEVAVDKVTLEIQDDNRQTEEEATDEDGTVVEPRMLRSRRSTPTTPQRKSKRSHKRHHVEEAQGEETENTYNRERENVTDETEASITLQDTEDGVGDETTEEDEPVEYTRVLRKGRKSMTATPRCQPKKVCTRQPEDEKGEQSSPIKETQEVASDEKTVSETNQKVTEVGDQDHSDIKEVEAGVSPIVQENVEEDQSVVSEICLVGQEDISVSRNVEETSTTDSKIVFKEAEANTTLQNSSEQESQAAGEESSDEAEPLEEKGVLKKRGRHTPTTSRRKSKRTSKKHRTEEDKVEETNPAEETEEEEDETRQKQPELEVEMAGEQEGSADNNQVESQLGNAERTNYALTADTCQGEVAISTEALENTTKYIIQSSPCQAGNSDKEGNAIVEEKLISSTELESEPVTDEAEKEKAFLVTQVLRSETKTWLVTPSQSFTSENIEKEKTLNTMMDNKEAESDLAEDSNEQESEHSVNEKTKQLNEETLEELESEAQEDIPHLSLDTDEVEEGGTGDMSDDEVEPIVITRRDLRGRSIPGMIITPRSKSRRSSGRVQKADKSSSDEERSPQSQMRSNRKRRSTEGTPGHRAKRHSRV</sequence>
<feature type="compositionally biased region" description="Basic and acidic residues" evidence="1">
    <location>
        <begin position="1480"/>
        <end position="1492"/>
    </location>
</feature>
<feature type="compositionally biased region" description="Low complexity" evidence="1">
    <location>
        <begin position="1372"/>
        <end position="1383"/>
    </location>
</feature>
<feature type="compositionally biased region" description="Basic and acidic residues" evidence="1">
    <location>
        <begin position="1937"/>
        <end position="1956"/>
    </location>
</feature>
<reference evidence="2" key="1">
    <citation type="submission" date="2020-06" db="EMBL/GenBank/DDBJ databases">
        <authorList>
            <consortium name="Wellcome Sanger Institute Data Sharing"/>
        </authorList>
    </citation>
    <scope>NUCLEOTIDE SEQUENCE [LARGE SCALE GENOMIC DNA]</scope>
</reference>
<reference evidence="2" key="3">
    <citation type="submission" date="2025-09" db="UniProtKB">
        <authorList>
            <consortium name="Ensembl"/>
        </authorList>
    </citation>
    <scope>IDENTIFICATION</scope>
</reference>
<feature type="compositionally biased region" description="Basic and acidic residues" evidence="1">
    <location>
        <begin position="1670"/>
        <end position="1683"/>
    </location>
</feature>
<feature type="compositionally biased region" description="Acidic residues" evidence="1">
    <location>
        <begin position="2717"/>
        <end position="2735"/>
    </location>
</feature>
<feature type="compositionally biased region" description="Acidic residues" evidence="1">
    <location>
        <begin position="619"/>
        <end position="629"/>
    </location>
</feature>
<feature type="compositionally biased region" description="Acidic residues" evidence="1">
    <location>
        <begin position="2507"/>
        <end position="2524"/>
    </location>
</feature>
<feature type="compositionally biased region" description="Polar residues" evidence="1">
    <location>
        <begin position="735"/>
        <end position="745"/>
    </location>
</feature>
<dbReference type="PANTHER" id="PTHR22442">
    <property type="match status" value="1"/>
</dbReference>
<feature type="compositionally biased region" description="Basic residues" evidence="1">
    <location>
        <begin position="1536"/>
        <end position="1556"/>
    </location>
</feature>
<feature type="compositionally biased region" description="Basic and acidic residues" evidence="1">
    <location>
        <begin position="671"/>
        <end position="680"/>
    </location>
</feature>
<feature type="compositionally biased region" description="Basic and acidic residues" evidence="1">
    <location>
        <begin position="1631"/>
        <end position="1641"/>
    </location>
</feature>
<feature type="compositionally biased region" description="Basic and acidic residues" evidence="1">
    <location>
        <begin position="1526"/>
        <end position="1535"/>
    </location>
</feature>
<feature type="compositionally biased region" description="Acidic residues" evidence="1">
    <location>
        <begin position="2305"/>
        <end position="2321"/>
    </location>
</feature>
<feature type="region of interest" description="Disordered" evidence="1">
    <location>
        <begin position="1937"/>
        <end position="2195"/>
    </location>
</feature>
<feature type="compositionally biased region" description="Basic and acidic residues" evidence="1">
    <location>
        <begin position="1694"/>
        <end position="1704"/>
    </location>
</feature>
<feature type="compositionally biased region" description="Acidic residues" evidence="1">
    <location>
        <begin position="1993"/>
        <end position="2003"/>
    </location>
</feature>
<gene>
    <name evidence="2" type="primary">LOC114469185</name>
</gene>
<evidence type="ECO:0000256" key="1">
    <source>
        <dbReference type="SAM" id="MobiDB-lite"/>
    </source>
</evidence>
<name>A0A8C5HVW4_GOUWI</name>
<feature type="compositionally biased region" description="Basic and acidic residues" evidence="1">
    <location>
        <begin position="2363"/>
        <end position="2374"/>
    </location>
</feature>
<dbReference type="RefSeq" id="XP_028312227.1">
    <property type="nucleotide sequence ID" value="XM_028456426.1"/>
</dbReference>
<feature type="compositionally biased region" description="Polar residues" evidence="1">
    <location>
        <begin position="2543"/>
        <end position="2555"/>
    </location>
</feature>
<feature type="compositionally biased region" description="Low complexity" evidence="1">
    <location>
        <begin position="690"/>
        <end position="701"/>
    </location>
</feature>
<feature type="compositionally biased region" description="Basic and acidic residues" evidence="1">
    <location>
        <begin position="2041"/>
        <end position="2069"/>
    </location>
</feature>
<feature type="region of interest" description="Disordered" evidence="1">
    <location>
        <begin position="909"/>
        <end position="1119"/>
    </location>
</feature>
<feature type="compositionally biased region" description="Basic residues" evidence="1">
    <location>
        <begin position="2480"/>
        <end position="2502"/>
    </location>
</feature>
<feature type="compositionally biased region" description="Basic and acidic residues" evidence="1">
    <location>
        <begin position="2080"/>
        <end position="2090"/>
    </location>
</feature>
<feature type="region of interest" description="Disordered" evidence="1">
    <location>
        <begin position="839"/>
        <end position="892"/>
    </location>
</feature>
<feature type="compositionally biased region" description="Polar residues" evidence="1">
    <location>
        <begin position="1741"/>
        <end position="1760"/>
    </location>
</feature>
<feature type="compositionally biased region" description="Basic and acidic residues" evidence="1">
    <location>
        <begin position="1054"/>
        <end position="1063"/>
    </location>
</feature>
<dbReference type="CDD" id="cd04301">
    <property type="entry name" value="NAT_SF"/>
    <property type="match status" value="1"/>
</dbReference>
<feature type="compositionally biased region" description="Basic and acidic residues" evidence="1">
    <location>
        <begin position="2683"/>
        <end position="2696"/>
    </location>
</feature>
<reference evidence="2" key="2">
    <citation type="submission" date="2025-08" db="UniProtKB">
        <authorList>
            <consortium name="Ensembl"/>
        </authorList>
    </citation>
    <scope>IDENTIFICATION</scope>
</reference>
<dbReference type="Proteomes" id="UP000694680">
    <property type="component" value="Chromosome 9"/>
</dbReference>
<feature type="region of interest" description="Disordered" evidence="1">
    <location>
        <begin position="1480"/>
        <end position="1574"/>
    </location>
</feature>
<feature type="compositionally biased region" description="Basic residues" evidence="1">
    <location>
        <begin position="860"/>
        <end position="874"/>
    </location>
</feature>
<feature type="compositionally biased region" description="Polar residues" evidence="1">
    <location>
        <begin position="1067"/>
        <end position="1077"/>
    </location>
</feature>
<dbReference type="InterPro" id="IPR029625">
    <property type="entry name" value="FAM169"/>
</dbReference>
<evidence type="ECO:0000313" key="2">
    <source>
        <dbReference type="Ensembl" id="ENSGWIP00000050766.1"/>
    </source>
</evidence>